<comment type="caution">
    <text evidence="1">The sequence shown here is derived from an EMBL/GenBank/DDBJ whole genome shotgun (WGS) entry which is preliminary data.</text>
</comment>
<dbReference type="InterPro" id="IPR035992">
    <property type="entry name" value="Ricin_B-like_lectins"/>
</dbReference>
<accession>A0A369KMY6</accession>
<dbReference type="PROSITE" id="PS50231">
    <property type="entry name" value="RICIN_B_LECTIN"/>
    <property type="match status" value="1"/>
</dbReference>
<dbReference type="EMBL" id="QOVW01000069">
    <property type="protein sequence ID" value="RDB36009.1"/>
    <property type="molecule type" value="Genomic_DNA"/>
</dbReference>
<dbReference type="Gene3D" id="2.80.10.50">
    <property type="match status" value="1"/>
</dbReference>
<sequence length="664" mass="78498">MLVRIFLFLLSFSVFFQAYSISIYEHNLNNFYENDANQIHYGTDQGSIAKNKWDQFEKTIFYYDQYKKNLNKVNKKFEEILIYNYLNSIKNKMSEYYTSLVFLERYNPDYFKYLYLEKNPDQVYYEKIKELEPVFLTIINIAAHSLIKMYAKEFPVLIYEVDFRSWIKAYWGTLNSEHKWGFEPAHYYNKSIDPIYKSEIFNFFVQETLNNESDLNSIEVFFSVNWANANLSPLTNKIEKKLQYRLVEVKNIDLLKKYFNLNPQINKKYIKLIKTEKKYNLLIKNIKEINNYFVNIIKKIDNINFNGVERKFVQIVDPVSNKCLNIYNKVQKNVNNSSKLLYGHDVSWEKCVNNESQKWYVINSAKNLNKLKIFSAFRKGYCLEESAIFGVSLTLCNSKLWRQNWFIQNDKSIINQKTGHKVFDNIKIQENLSFSLASMIDIPFNENFIVNDFEPFLNRFFEMVDDHDVRLQILNENRLPSYRLVWNKWSNNEWNPPEEFNHIVRQTAFLRQGLTEEQFSNVFQNIQDLSLSDAIVDDAAELDVNESFEYFSRPYSPSLPPYYQEEGELSFWDSSFDTESTGTTNSTAELQEELRAFDINSESENMLQNGNYLSEIQDLSQIFDDIESSSNLLNSNIQILLQTVTTLSSIGNFAFAATVVTLIP</sequence>
<reference evidence="1" key="1">
    <citation type="submission" date="2018-04" db="EMBL/GenBank/DDBJ databases">
        <title>Draft genome sequence of the Candidatus Spirobacillus cienkowskii, a pathogen of freshwater Daphnia species, reconstructed from hemolymph metagenomic reads.</title>
        <authorList>
            <person name="Bresciani L."/>
            <person name="Lemos L.N."/>
            <person name="Wale N."/>
            <person name="Lin J.Y."/>
            <person name="Fernandes G.R."/>
            <person name="Duffy M.A."/>
            <person name="Rodrigues J.M."/>
        </authorList>
    </citation>
    <scope>NUCLEOTIDE SEQUENCE [LARGE SCALE GENOMIC DNA]</scope>
    <source>
        <strain evidence="1">Binning01</strain>
    </source>
</reference>
<organism evidence="1 2">
    <name type="scientific">Spirobacillus cienkowskii</name>
    <dbReference type="NCBI Taxonomy" id="495820"/>
    <lineage>
        <taxon>Bacteria</taxon>
        <taxon>Pseudomonadati</taxon>
        <taxon>Bdellovibrionota</taxon>
        <taxon>Oligoflexia</taxon>
        <taxon>Silvanigrellales</taxon>
        <taxon>Spirobacillus</taxon>
    </lineage>
</organism>
<dbReference type="AlphaFoldDB" id="A0A369KMY6"/>
<evidence type="ECO:0000313" key="1">
    <source>
        <dbReference type="EMBL" id="RDB36009.1"/>
    </source>
</evidence>
<gene>
    <name evidence="1" type="ORF">DCC88_07315</name>
</gene>
<dbReference type="Proteomes" id="UP000253934">
    <property type="component" value="Unassembled WGS sequence"/>
</dbReference>
<protein>
    <submittedName>
        <fullName evidence="1">Uncharacterized protein</fullName>
    </submittedName>
</protein>
<evidence type="ECO:0000313" key="2">
    <source>
        <dbReference type="Proteomes" id="UP000253934"/>
    </source>
</evidence>
<proteinExistence type="predicted"/>
<dbReference type="SUPFAM" id="SSF50370">
    <property type="entry name" value="Ricin B-like lectins"/>
    <property type="match status" value="1"/>
</dbReference>
<keyword evidence="2" id="KW-1185">Reference proteome</keyword>
<name>A0A369KMY6_9BACT</name>